<reference evidence="2 3" key="1">
    <citation type="journal article" date="2021" name="Nat. Commun.">
        <title>Incipient diploidization of the medicinal plant Perilla within 10,000 years.</title>
        <authorList>
            <person name="Zhang Y."/>
            <person name="Shen Q."/>
            <person name="Leng L."/>
            <person name="Zhang D."/>
            <person name="Chen S."/>
            <person name="Shi Y."/>
            <person name="Ning Z."/>
            <person name="Chen S."/>
        </authorList>
    </citation>
    <scope>NUCLEOTIDE SEQUENCE [LARGE SCALE GENOMIC DNA]</scope>
    <source>
        <strain evidence="3">cv. PC099</strain>
    </source>
</reference>
<feature type="transmembrane region" description="Helical" evidence="1">
    <location>
        <begin position="32"/>
        <end position="55"/>
    </location>
</feature>
<accession>A0AAD4J7J7</accession>
<evidence type="ECO:0000313" key="2">
    <source>
        <dbReference type="EMBL" id="KAH6828662.1"/>
    </source>
</evidence>
<keyword evidence="3" id="KW-1185">Reference proteome</keyword>
<dbReference type="EMBL" id="SDAM02000121">
    <property type="protein sequence ID" value="KAH6828662.1"/>
    <property type="molecule type" value="Genomic_DNA"/>
</dbReference>
<dbReference type="AlphaFoldDB" id="A0AAD4J7J7"/>
<dbReference type="PANTHER" id="PTHR34656:SF1">
    <property type="entry name" value="PYRROLINE-5-CARBOXYLATE REDUCTASE"/>
    <property type="match status" value="1"/>
</dbReference>
<protein>
    <submittedName>
        <fullName evidence="2">Pyrroline-5-carboxylate reductase</fullName>
    </submittedName>
</protein>
<comment type="caution">
    <text evidence="2">The sequence shown here is derived from an EMBL/GenBank/DDBJ whole genome shotgun (WGS) entry which is preliminary data.</text>
</comment>
<evidence type="ECO:0000313" key="3">
    <source>
        <dbReference type="Proteomes" id="UP001190926"/>
    </source>
</evidence>
<keyword evidence="1" id="KW-0472">Membrane</keyword>
<sequence>MVEEPSRPPPLIEQDYNSVAPLLQLMSKQQTWVFLFVSVYMFLLFLSWNLFKFVISWYEFQLVTSSSSWWPALYTSVLLGAAFGRC</sequence>
<evidence type="ECO:0000256" key="1">
    <source>
        <dbReference type="SAM" id="Phobius"/>
    </source>
</evidence>
<gene>
    <name evidence="2" type="ORF">C2S53_006660</name>
</gene>
<keyword evidence="1" id="KW-0812">Transmembrane</keyword>
<dbReference type="Proteomes" id="UP001190926">
    <property type="component" value="Unassembled WGS sequence"/>
</dbReference>
<proteinExistence type="predicted"/>
<keyword evidence="1" id="KW-1133">Transmembrane helix</keyword>
<organism evidence="2 3">
    <name type="scientific">Perilla frutescens var. hirtella</name>
    <name type="common">Perilla citriodora</name>
    <name type="synonym">Perilla setoyensis</name>
    <dbReference type="NCBI Taxonomy" id="608512"/>
    <lineage>
        <taxon>Eukaryota</taxon>
        <taxon>Viridiplantae</taxon>
        <taxon>Streptophyta</taxon>
        <taxon>Embryophyta</taxon>
        <taxon>Tracheophyta</taxon>
        <taxon>Spermatophyta</taxon>
        <taxon>Magnoliopsida</taxon>
        <taxon>eudicotyledons</taxon>
        <taxon>Gunneridae</taxon>
        <taxon>Pentapetalae</taxon>
        <taxon>asterids</taxon>
        <taxon>lamiids</taxon>
        <taxon>Lamiales</taxon>
        <taxon>Lamiaceae</taxon>
        <taxon>Nepetoideae</taxon>
        <taxon>Elsholtzieae</taxon>
        <taxon>Perilla</taxon>
    </lineage>
</organism>
<name>A0AAD4J7J7_PERFH</name>
<dbReference type="PANTHER" id="PTHR34656">
    <property type="entry name" value="PYRROLINE-5-CARBOXYLATE REDUCTASE"/>
    <property type="match status" value="1"/>
</dbReference>